<feature type="domain" description="VTT" evidence="8">
    <location>
        <begin position="39"/>
        <end position="163"/>
    </location>
</feature>
<evidence type="ECO:0000256" key="3">
    <source>
        <dbReference type="ARBA" id="ARBA00022475"/>
    </source>
</evidence>
<keyword evidence="6 7" id="KW-0472">Membrane</keyword>
<dbReference type="PANTHER" id="PTHR30353">
    <property type="entry name" value="INNER MEMBRANE PROTEIN DEDA-RELATED"/>
    <property type="match status" value="1"/>
</dbReference>
<evidence type="ECO:0000256" key="5">
    <source>
        <dbReference type="ARBA" id="ARBA00022989"/>
    </source>
</evidence>
<comment type="caution">
    <text evidence="7">Lacks conserved residue(s) required for the propagation of feature annotation.</text>
</comment>
<dbReference type="PANTHER" id="PTHR30353:SF15">
    <property type="entry name" value="INNER MEMBRANE PROTEIN YABI"/>
    <property type="match status" value="1"/>
</dbReference>
<dbReference type="AlphaFoldDB" id="A0A6B2QUD5"/>
<dbReference type="InterPro" id="IPR032816">
    <property type="entry name" value="VTT_dom"/>
</dbReference>
<keyword evidence="5 7" id="KW-1133">Transmembrane helix</keyword>
<feature type="transmembrane region" description="Helical" evidence="7">
    <location>
        <begin position="21"/>
        <end position="52"/>
    </location>
</feature>
<evidence type="ECO:0000256" key="6">
    <source>
        <dbReference type="ARBA" id="ARBA00023136"/>
    </source>
</evidence>
<proteinExistence type="inferred from homology"/>
<protein>
    <submittedName>
        <fullName evidence="9">DedA family protein</fullName>
    </submittedName>
</protein>
<evidence type="ECO:0000256" key="1">
    <source>
        <dbReference type="ARBA" id="ARBA00004651"/>
    </source>
</evidence>
<organism evidence="9">
    <name type="scientific">Sheuella amnicola</name>
    <dbReference type="NCBI Taxonomy" id="2707330"/>
    <lineage>
        <taxon>Bacteria</taxon>
        <taxon>Pseudomonadati</taxon>
        <taxon>Pseudomonadota</taxon>
        <taxon>Betaproteobacteria</taxon>
        <taxon>Burkholderiales</taxon>
        <taxon>Alcaligenaceae</taxon>
        <taxon>Sheuella</taxon>
    </lineage>
</organism>
<sequence length="208" mass="22604">MEALIAQAADFIRDNSQWAGLLIGLLTFGESMFIIGVLIPATALLLMAGGLIGAGTLPMFTTLLWGYAGAIIGDALSYQIGKWMGPSVLRCRPLKNQRRNIAKARLFFYRYGFLAVLVGRFLGPLRSTVPTVAGVMGMPAFRFQAANILSAIFWVPGLLAPGYLAVQTAQYSNLTQAQTLYSVIGLTVMFGLCISIVVARRRPKNKRK</sequence>
<dbReference type="GO" id="GO:0005886">
    <property type="term" value="C:plasma membrane"/>
    <property type="evidence" value="ECO:0007669"/>
    <property type="project" value="UniProtKB-SubCell"/>
</dbReference>
<evidence type="ECO:0000256" key="4">
    <source>
        <dbReference type="ARBA" id="ARBA00022692"/>
    </source>
</evidence>
<name>A0A6B2QUD5_9BURK</name>
<comment type="subcellular location">
    <subcellularLocation>
        <location evidence="1 7">Cell membrane</location>
        <topology evidence="1 7">Multi-pass membrane protein</topology>
    </subcellularLocation>
</comment>
<evidence type="ECO:0000259" key="8">
    <source>
        <dbReference type="Pfam" id="PF09335"/>
    </source>
</evidence>
<gene>
    <name evidence="9" type="ORF">G3I67_00620</name>
</gene>
<keyword evidence="3 7" id="KW-1003">Cell membrane</keyword>
<feature type="transmembrane region" description="Helical" evidence="7">
    <location>
        <begin position="143"/>
        <end position="166"/>
    </location>
</feature>
<evidence type="ECO:0000313" key="9">
    <source>
        <dbReference type="EMBL" id="NDY81722.1"/>
    </source>
</evidence>
<comment type="caution">
    <text evidence="9">The sequence shown here is derived from an EMBL/GenBank/DDBJ whole genome shotgun (WGS) entry which is preliminary data.</text>
</comment>
<evidence type="ECO:0000256" key="7">
    <source>
        <dbReference type="RuleBase" id="RU367016"/>
    </source>
</evidence>
<keyword evidence="4 7" id="KW-0812">Transmembrane</keyword>
<comment type="similarity">
    <text evidence="2 7">Belongs to the DedA family.</text>
</comment>
<reference evidence="9" key="1">
    <citation type="submission" date="2020-02" db="EMBL/GenBank/DDBJ databases">
        <authorList>
            <person name="Chen W.-M."/>
        </authorList>
    </citation>
    <scope>NUCLEOTIDE SEQUENCE</scope>
    <source>
        <strain evidence="9">NBD-18</strain>
    </source>
</reference>
<evidence type="ECO:0000256" key="2">
    <source>
        <dbReference type="ARBA" id="ARBA00010792"/>
    </source>
</evidence>
<dbReference type="RefSeq" id="WP_163651058.1">
    <property type="nucleotide sequence ID" value="NZ_JAAGRN010000001.1"/>
</dbReference>
<dbReference type="Pfam" id="PF09335">
    <property type="entry name" value="VTT_dom"/>
    <property type="match status" value="1"/>
</dbReference>
<accession>A0A6B2QUD5</accession>
<dbReference type="InterPro" id="IPR032818">
    <property type="entry name" value="DedA-like"/>
</dbReference>
<dbReference type="EMBL" id="JAAGRN010000001">
    <property type="protein sequence ID" value="NDY81722.1"/>
    <property type="molecule type" value="Genomic_DNA"/>
</dbReference>
<feature type="transmembrane region" description="Helical" evidence="7">
    <location>
        <begin position="178"/>
        <end position="199"/>
    </location>
</feature>